<keyword evidence="10" id="KW-1185">Reference proteome</keyword>
<organism evidence="9 10">
    <name type="scientific">Austropuccinia psidii MF-1</name>
    <dbReference type="NCBI Taxonomy" id="1389203"/>
    <lineage>
        <taxon>Eukaryota</taxon>
        <taxon>Fungi</taxon>
        <taxon>Dikarya</taxon>
        <taxon>Basidiomycota</taxon>
        <taxon>Pucciniomycotina</taxon>
        <taxon>Pucciniomycetes</taxon>
        <taxon>Pucciniales</taxon>
        <taxon>Sphaerophragmiaceae</taxon>
        <taxon>Austropuccinia</taxon>
    </lineage>
</organism>
<gene>
    <name evidence="9" type="ORF">O181_037292</name>
</gene>
<sequence length="383" mass="44592">MTQEIIQAYEKINYALTNAPLLLIPDCKIPFKLYIDAFGEGLSEALHQVQIINHKPYEGPICFRSRQIKPTEARYRASQMEFLFLIWALEKLLYYLDGSVLEVITDCNAVKSLLNMKTPNRHMLRWHIPIQEYRGNMTLVNKARTIHNNAYGLSRWVLPNTSESSAYGPTNTEPLIPIEGIDITDVATEFLEEGRESYKQDYNCHILTSILEKYCKYETLANYLDEIWKKFYDNGRFHLVEGILYHRSKHTCVMGLCSRILINTILLEYHDKIYSGNLSVERKMERIKTCAWWPSWRKYVIEYCHSCDRCQKTNKATGKRVGLMIHNQEPSSSLEVVHMDWVAALPPGGDKSYNPCLFIFDRYNKTPIFLPCHKDNTAMDIPL</sequence>
<keyword evidence="3" id="KW-0540">Nuclease</keyword>
<dbReference type="InterPro" id="IPR041588">
    <property type="entry name" value="Integrase_H2C2"/>
</dbReference>
<proteinExistence type="predicted"/>
<dbReference type="InterPro" id="IPR043502">
    <property type="entry name" value="DNA/RNA_pol_sf"/>
</dbReference>
<dbReference type="InterPro" id="IPR050951">
    <property type="entry name" value="Retrovirus_Pol_polyprotein"/>
</dbReference>
<dbReference type="Proteomes" id="UP000765509">
    <property type="component" value="Unassembled WGS sequence"/>
</dbReference>
<evidence type="ECO:0000256" key="1">
    <source>
        <dbReference type="ARBA" id="ARBA00022679"/>
    </source>
</evidence>
<dbReference type="Gene3D" id="1.10.340.70">
    <property type="match status" value="1"/>
</dbReference>
<dbReference type="SUPFAM" id="SSF56672">
    <property type="entry name" value="DNA/RNA polymerases"/>
    <property type="match status" value="1"/>
</dbReference>
<dbReference type="AlphaFoldDB" id="A0A9Q3HAR7"/>
<evidence type="ECO:0000256" key="5">
    <source>
        <dbReference type="ARBA" id="ARBA00022801"/>
    </source>
</evidence>
<keyword evidence="2" id="KW-0548">Nucleotidyltransferase</keyword>
<evidence type="ECO:0000259" key="7">
    <source>
        <dbReference type="Pfam" id="PF17917"/>
    </source>
</evidence>
<dbReference type="GO" id="GO:0004519">
    <property type="term" value="F:endonuclease activity"/>
    <property type="evidence" value="ECO:0007669"/>
    <property type="project" value="UniProtKB-KW"/>
</dbReference>
<dbReference type="GO" id="GO:0016787">
    <property type="term" value="F:hydrolase activity"/>
    <property type="evidence" value="ECO:0007669"/>
    <property type="project" value="UniProtKB-KW"/>
</dbReference>
<protein>
    <recommendedName>
        <fullName evidence="11">Reverse transcriptase RNase H-like domain-containing protein</fullName>
    </recommendedName>
</protein>
<feature type="domain" description="Integrase zinc-binding" evidence="8">
    <location>
        <begin position="261"/>
        <end position="315"/>
    </location>
</feature>
<keyword evidence="6" id="KW-0695">RNA-directed DNA polymerase</keyword>
<evidence type="ECO:0000313" key="9">
    <source>
        <dbReference type="EMBL" id="MBW0497577.1"/>
    </source>
</evidence>
<evidence type="ECO:0000259" key="8">
    <source>
        <dbReference type="Pfam" id="PF17921"/>
    </source>
</evidence>
<dbReference type="PANTHER" id="PTHR37984:SF5">
    <property type="entry name" value="PROTEIN NYNRIN-LIKE"/>
    <property type="match status" value="1"/>
</dbReference>
<keyword evidence="1" id="KW-0808">Transferase</keyword>
<evidence type="ECO:0000313" key="10">
    <source>
        <dbReference type="Proteomes" id="UP000765509"/>
    </source>
</evidence>
<evidence type="ECO:0000256" key="3">
    <source>
        <dbReference type="ARBA" id="ARBA00022722"/>
    </source>
</evidence>
<comment type="caution">
    <text evidence="9">The sequence shown here is derived from an EMBL/GenBank/DDBJ whole genome shotgun (WGS) entry which is preliminary data.</text>
</comment>
<evidence type="ECO:0008006" key="11">
    <source>
        <dbReference type="Google" id="ProtNLM"/>
    </source>
</evidence>
<feature type="domain" description="Reverse transcriptase RNase H-like" evidence="7">
    <location>
        <begin position="28"/>
        <end position="133"/>
    </location>
</feature>
<dbReference type="Pfam" id="PF17917">
    <property type="entry name" value="RT_RNaseH"/>
    <property type="match status" value="1"/>
</dbReference>
<keyword evidence="4" id="KW-0255">Endonuclease</keyword>
<keyword evidence="5" id="KW-0378">Hydrolase</keyword>
<reference evidence="9" key="1">
    <citation type="submission" date="2021-03" db="EMBL/GenBank/DDBJ databases">
        <title>Draft genome sequence of rust myrtle Austropuccinia psidii MF-1, a brazilian biotype.</title>
        <authorList>
            <person name="Quecine M.C."/>
            <person name="Pachon D.M.R."/>
            <person name="Bonatelli M.L."/>
            <person name="Correr F.H."/>
            <person name="Franceschini L.M."/>
            <person name="Leite T.F."/>
            <person name="Margarido G.R.A."/>
            <person name="Almeida C.A."/>
            <person name="Ferrarezi J.A."/>
            <person name="Labate C.A."/>
        </authorList>
    </citation>
    <scope>NUCLEOTIDE SEQUENCE</scope>
    <source>
        <strain evidence="9">MF-1</strain>
    </source>
</reference>
<evidence type="ECO:0000256" key="6">
    <source>
        <dbReference type="ARBA" id="ARBA00022918"/>
    </source>
</evidence>
<dbReference type="EMBL" id="AVOT02014262">
    <property type="protein sequence ID" value="MBW0497577.1"/>
    <property type="molecule type" value="Genomic_DNA"/>
</dbReference>
<dbReference type="PANTHER" id="PTHR37984">
    <property type="entry name" value="PROTEIN CBG26694"/>
    <property type="match status" value="1"/>
</dbReference>
<dbReference type="Pfam" id="PF17921">
    <property type="entry name" value="Integrase_H2C2"/>
    <property type="match status" value="1"/>
</dbReference>
<accession>A0A9Q3HAR7</accession>
<dbReference type="InterPro" id="IPR041373">
    <property type="entry name" value="RT_RNaseH"/>
</dbReference>
<evidence type="ECO:0000256" key="2">
    <source>
        <dbReference type="ARBA" id="ARBA00022695"/>
    </source>
</evidence>
<name>A0A9Q3HAR7_9BASI</name>
<evidence type="ECO:0000256" key="4">
    <source>
        <dbReference type="ARBA" id="ARBA00022759"/>
    </source>
</evidence>
<dbReference type="GO" id="GO:0003964">
    <property type="term" value="F:RNA-directed DNA polymerase activity"/>
    <property type="evidence" value="ECO:0007669"/>
    <property type="project" value="UniProtKB-KW"/>
</dbReference>